<dbReference type="AlphaFoldDB" id="A0A101CG27"/>
<organism evidence="10 11">
    <name type="scientific">Chryseobacterium aquaticum subsp. greenlandense</name>
    <dbReference type="NCBI Taxonomy" id="345663"/>
    <lineage>
        <taxon>Bacteria</taxon>
        <taxon>Pseudomonadati</taxon>
        <taxon>Bacteroidota</taxon>
        <taxon>Flavobacteriia</taxon>
        <taxon>Flavobacteriales</taxon>
        <taxon>Weeksellaceae</taxon>
        <taxon>Chryseobacterium group</taxon>
        <taxon>Chryseobacterium</taxon>
    </lineage>
</organism>
<evidence type="ECO:0000256" key="4">
    <source>
        <dbReference type="ARBA" id="ARBA00022452"/>
    </source>
</evidence>
<dbReference type="GO" id="GO:0009279">
    <property type="term" value="C:cell outer membrane"/>
    <property type="evidence" value="ECO:0007669"/>
    <property type="project" value="UniProtKB-SubCell"/>
</dbReference>
<sequence>MNRKRITAKKLKIGIAAAFMIFGSSSAYSQQQVSLQEAIKQALQNKAEAKKAALQIKKAEYKIAEARAGALPQVSATAGLTYNPIIQESLLEFGGQRIRAQLGQPWSSQAVVSVNQAIFDQRVFTGLKAAKSTREFYVLNAQLSNEQIIENVATAYYQVFVQEENLKTLNVSYTNTEKVRNVIKSLVDNGLAKGIDLDRTNVQLTNISANRQQLVNAVELSKNSLKFYMGVPIETDIELDEKTIEPKPELIAGNVDLDTRTEVKVLQKNRELLQYNKKATEAYLYPTVGLQANYGWAGQGSKFPLTNGINNGVLWSDYSAIGLNINIPIFTGGATKSKIQQAEIDILDIDQDIQNTQLSLSLDYKNSVTNIENALINIESMKNNVTLAEKVQKDTQANYQYGLATLTEVLDSENALTNAKQNYTTALLDYKQAEIKLIKAKGELNTLQNP</sequence>
<keyword evidence="7" id="KW-0998">Cell outer membrane</keyword>
<name>A0A101CG27_9FLAO</name>
<evidence type="ECO:0000256" key="5">
    <source>
        <dbReference type="ARBA" id="ARBA00022692"/>
    </source>
</evidence>
<feature type="signal peptide" evidence="9">
    <location>
        <begin position="1"/>
        <end position="29"/>
    </location>
</feature>
<comment type="similarity">
    <text evidence="2">Belongs to the outer membrane factor (OMF) (TC 1.B.17) family.</text>
</comment>
<dbReference type="SUPFAM" id="SSF56954">
    <property type="entry name" value="Outer membrane efflux proteins (OEP)"/>
    <property type="match status" value="1"/>
</dbReference>
<protein>
    <submittedName>
        <fullName evidence="10">Transporter</fullName>
    </submittedName>
</protein>
<keyword evidence="6" id="KW-0472">Membrane</keyword>
<feature type="chain" id="PRO_5007094801" evidence="9">
    <location>
        <begin position="30"/>
        <end position="450"/>
    </location>
</feature>
<feature type="coiled-coil region" evidence="8">
    <location>
        <begin position="32"/>
        <end position="60"/>
    </location>
</feature>
<reference evidence="10 11" key="1">
    <citation type="submission" date="2015-10" db="EMBL/GenBank/DDBJ databases">
        <title>Genome sequence of Chryseobacterium greenlandense.</title>
        <authorList>
            <person name="Newman J."/>
            <person name="Fischer K."/>
            <person name="Miller J."/>
        </authorList>
    </citation>
    <scope>NUCLEOTIDE SEQUENCE [LARGE SCALE GENOMIC DNA]</scope>
    <source>
        <strain evidence="10 11">UMB34</strain>
    </source>
</reference>
<dbReference type="InterPro" id="IPR003423">
    <property type="entry name" value="OMP_efflux"/>
</dbReference>
<gene>
    <name evidence="10" type="ORF">AR686_12165</name>
</gene>
<evidence type="ECO:0000256" key="9">
    <source>
        <dbReference type="SAM" id="SignalP"/>
    </source>
</evidence>
<keyword evidence="3" id="KW-0813">Transport</keyword>
<dbReference type="PANTHER" id="PTHR30026">
    <property type="entry name" value="OUTER MEMBRANE PROTEIN TOLC"/>
    <property type="match status" value="1"/>
</dbReference>
<keyword evidence="4" id="KW-1134">Transmembrane beta strand</keyword>
<evidence type="ECO:0000256" key="6">
    <source>
        <dbReference type="ARBA" id="ARBA00023136"/>
    </source>
</evidence>
<evidence type="ECO:0000256" key="7">
    <source>
        <dbReference type="ARBA" id="ARBA00023237"/>
    </source>
</evidence>
<accession>A0A101CG27</accession>
<dbReference type="GO" id="GO:0015288">
    <property type="term" value="F:porin activity"/>
    <property type="evidence" value="ECO:0007669"/>
    <property type="project" value="TreeGrafter"/>
</dbReference>
<comment type="caution">
    <text evidence="10">The sequence shown here is derived from an EMBL/GenBank/DDBJ whole genome shotgun (WGS) entry which is preliminary data.</text>
</comment>
<dbReference type="GO" id="GO:1990281">
    <property type="term" value="C:efflux pump complex"/>
    <property type="evidence" value="ECO:0007669"/>
    <property type="project" value="TreeGrafter"/>
</dbReference>
<keyword evidence="5" id="KW-0812">Transmembrane</keyword>
<evidence type="ECO:0000313" key="10">
    <source>
        <dbReference type="EMBL" id="KUJ55562.1"/>
    </source>
</evidence>
<dbReference type="InterPro" id="IPR051906">
    <property type="entry name" value="TolC-like"/>
</dbReference>
<evidence type="ECO:0000256" key="3">
    <source>
        <dbReference type="ARBA" id="ARBA00022448"/>
    </source>
</evidence>
<dbReference type="EMBL" id="LMAI01000006">
    <property type="protein sequence ID" value="KUJ55562.1"/>
    <property type="molecule type" value="Genomic_DNA"/>
</dbReference>
<keyword evidence="9" id="KW-0732">Signal</keyword>
<evidence type="ECO:0000256" key="1">
    <source>
        <dbReference type="ARBA" id="ARBA00004442"/>
    </source>
</evidence>
<dbReference type="Gene3D" id="1.20.1600.10">
    <property type="entry name" value="Outer membrane efflux proteins (OEP)"/>
    <property type="match status" value="1"/>
</dbReference>
<dbReference type="PANTHER" id="PTHR30026:SF20">
    <property type="entry name" value="OUTER MEMBRANE PROTEIN TOLC"/>
    <property type="match status" value="1"/>
</dbReference>
<evidence type="ECO:0000256" key="8">
    <source>
        <dbReference type="SAM" id="Coils"/>
    </source>
</evidence>
<dbReference type="Pfam" id="PF02321">
    <property type="entry name" value="OEP"/>
    <property type="match status" value="2"/>
</dbReference>
<comment type="subcellular location">
    <subcellularLocation>
        <location evidence="1">Cell outer membrane</location>
    </subcellularLocation>
</comment>
<dbReference type="RefSeq" id="WP_059137067.1">
    <property type="nucleotide sequence ID" value="NZ_LMAI01000006.1"/>
</dbReference>
<dbReference type="Proteomes" id="UP000054388">
    <property type="component" value="Unassembled WGS sequence"/>
</dbReference>
<keyword evidence="8" id="KW-0175">Coiled coil</keyword>
<proteinExistence type="inferred from homology"/>
<evidence type="ECO:0000256" key="2">
    <source>
        <dbReference type="ARBA" id="ARBA00007613"/>
    </source>
</evidence>
<evidence type="ECO:0000313" key="11">
    <source>
        <dbReference type="Proteomes" id="UP000054388"/>
    </source>
</evidence>
<dbReference type="GO" id="GO:0015562">
    <property type="term" value="F:efflux transmembrane transporter activity"/>
    <property type="evidence" value="ECO:0007669"/>
    <property type="project" value="InterPro"/>
</dbReference>